<sequence>MSRDWLLIETLGGEPVVVADGPQTHKLVPISAFLRRSPHLSAIQTAVAETVNTASSLASITPKGNRVIRTEPVRMTDGTVHGVHVWVGPATAEPPQRPLPGPLVWNLTTGIATDTPESMRNSGLDPNSGLAANRAFTDDLAARNMSDRESQVLARAAEAEPGTTYCATWQLDDWRGEPISVGFVTRVVLEPVGGGREHVIARAMNWRSEGESRR</sequence>
<evidence type="ECO:0000259" key="1">
    <source>
        <dbReference type="Pfam" id="PF18007"/>
    </source>
</evidence>
<dbReference type="EMBL" id="OY726395">
    <property type="protein sequence ID" value="CAJ1579059.1"/>
    <property type="molecule type" value="Genomic_DNA"/>
</dbReference>
<gene>
    <name evidence="3" type="ORF">MU0050_000317</name>
</gene>
<name>A0ABM9M8L2_9MYCO</name>
<proteinExistence type="predicted"/>
<evidence type="ECO:0000313" key="3">
    <source>
        <dbReference type="EMBL" id="CAJ1579059.1"/>
    </source>
</evidence>
<accession>A0ABM9M8L2</accession>
<dbReference type="InterPro" id="IPR041458">
    <property type="entry name" value="Rv3651-like_N"/>
</dbReference>
<feature type="domain" description="Rv3651-like middle" evidence="2">
    <location>
        <begin position="99"/>
        <end position="208"/>
    </location>
</feature>
<evidence type="ECO:0000259" key="2">
    <source>
        <dbReference type="Pfam" id="PF18621"/>
    </source>
</evidence>
<dbReference type="Pfam" id="PF18621">
    <property type="entry name" value="Rv3651-like_middle"/>
    <property type="match status" value="1"/>
</dbReference>
<reference evidence="3 4" key="1">
    <citation type="submission" date="2023-08" db="EMBL/GenBank/DDBJ databases">
        <authorList>
            <person name="Folkvardsen B D."/>
            <person name="Norman A."/>
        </authorList>
    </citation>
    <scope>NUCLEOTIDE SEQUENCE [LARGE SCALE GENOMIC DNA]</scope>
    <source>
        <strain evidence="3 4">Mu0050</strain>
    </source>
</reference>
<evidence type="ECO:0000313" key="4">
    <source>
        <dbReference type="Proteomes" id="UP001190466"/>
    </source>
</evidence>
<feature type="domain" description="Rv3651-like N-terminal" evidence="1">
    <location>
        <begin position="4"/>
        <end position="96"/>
    </location>
</feature>
<dbReference type="Proteomes" id="UP001190466">
    <property type="component" value="Chromosome"/>
</dbReference>
<dbReference type="RefSeq" id="WP_316513819.1">
    <property type="nucleotide sequence ID" value="NZ_OY726395.1"/>
</dbReference>
<organism evidence="3 4">
    <name type="scientific">[Mycobacterium] wendilense</name>
    <dbReference type="NCBI Taxonomy" id="3064284"/>
    <lineage>
        <taxon>Bacteria</taxon>
        <taxon>Bacillati</taxon>
        <taxon>Actinomycetota</taxon>
        <taxon>Actinomycetes</taxon>
        <taxon>Mycobacteriales</taxon>
        <taxon>Mycobacteriaceae</taxon>
        <taxon>Mycolicibacter</taxon>
    </lineage>
</organism>
<protein>
    <submittedName>
        <fullName evidence="3">DUF5628 domain-containing protein</fullName>
    </submittedName>
</protein>
<dbReference type="InterPro" id="IPR041439">
    <property type="entry name" value="Rv3651-like_middle"/>
</dbReference>
<dbReference type="Pfam" id="PF18007">
    <property type="entry name" value="Rv3651-like_N"/>
    <property type="match status" value="1"/>
</dbReference>
<keyword evidence="4" id="KW-1185">Reference proteome</keyword>